<dbReference type="AlphaFoldDB" id="A0A150FQJ9"/>
<dbReference type="STRING" id="1121328.JWYL7_0560"/>
<dbReference type="Proteomes" id="UP000323392">
    <property type="component" value="Unassembled WGS sequence"/>
</dbReference>
<dbReference type="RefSeq" id="WP_066068749.1">
    <property type="nucleotide sequence ID" value="NZ_FRBG01000002.1"/>
</dbReference>
<organism evidence="1 3">
    <name type="scientific">Alkalithermobacter thermoalcaliphilus JW-YL-7 = DSM 7308</name>
    <dbReference type="NCBI Taxonomy" id="1121328"/>
    <lineage>
        <taxon>Bacteria</taxon>
        <taxon>Bacillati</taxon>
        <taxon>Bacillota</taxon>
        <taxon>Clostridia</taxon>
        <taxon>Peptostreptococcales</taxon>
        <taxon>Tepidibacteraceae</taxon>
        <taxon>Alkalithermobacter</taxon>
    </lineage>
</organism>
<dbReference type="OrthoDB" id="2988909at2"/>
<evidence type="ECO:0000313" key="2">
    <source>
        <dbReference type="EMBL" id="SHK49954.1"/>
    </source>
</evidence>
<comment type="caution">
    <text evidence="1">The sequence shown here is derived from an EMBL/GenBank/DDBJ whole genome shotgun (WGS) entry which is preliminary data.</text>
</comment>
<evidence type="ECO:0000313" key="3">
    <source>
        <dbReference type="Proteomes" id="UP000092605"/>
    </source>
</evidence>
<name>A0A150FQJ9_CLOPD</name>
<dbReference type="EMBL" id="LSFY01000001">
    <property type="protein sequence ID" value="KXZ39485.1"/>
    <property type="molecule type" value="Genomic_DNA"/>
</dbReference>
<keyword evidence="4" id="KW-1185">Reference proteome</keyword>
<dbReference type="EMBL" id="FRBG01000002">
    <property type="protein sequence ID" value="SHK49954.1"/>
    <property type="molecule type" value="Genomic_DNA"/>
</dbReference>
<dbReference type="PATRIC" id="fig|1121328.3.peg.560"/>
<dbReference type="Proteomes" id="UP000092605">
    <property type="component" value="Unassembled WGS sequence"/>
</dbReference>
<evidence type="ECO:0000313" key="4">
    <source>
        <dbReference type="Proteomes" id="UP000323392"/>
    </source>
</evidence>
<proteinExistence type="predicted"/>
<reference evidence="2 4" key="2">
    <citation type="submission" date="2016-11" db="EMBL/GenBank/DDBJ databases">
        <authorList>
            <person name="Varghese N."/>
            <person name="Submissions S."/>
        </authorList>
    </citation>
    <scope>NUCLEOTIDE SEQUENCE [LARGE SCALE GENOMIC DNA]</scope>
    <source>
        <strain evidence="2 4">DSM 7308</strain>
    </source>
</reference>
<evidence type="ECO:0000313" key="1">
    <source>
        <dbReference type="EMBL" id="KXZ39485.1"/>
    </source>
</evidence>
<gene>
    <name evidence="1" type="ORF">JWYL7_0560</name>
    <name evidence="2" type="ORF">SAMN05661008_00329</name>
</gene>
<reference evidence="1 3" key="1">
    <citation type="submission" date="2016-02" db="EMBL/GenBank/DDBJ databases">
        <title>Draft genome sequence for Clostridium paradoxum JW-YL-7.</title>
        <authorList>
            <person name="Utturkar S.M."/>
            <person name="Lancaster A."/>
            <person name="Poole F.L."/>
            <person name="Adams M.W."/>
            <person name="Brown S.D."/>
        </authorList>
    </citation>
    <scope>NUCLEOTIDE SEQUENCE [LARGE SCALE GENOMIC DNA]</scope>
    <source>
        <strain evidence="1 3">JW-YL-7</strain>
    </source>
</reference>
<protein>
    <submittedName>
        <fullName evidence="1">Uncharacterized protein</fullName>
    </submittedName>
</protein>
<accession>A0A150FQJ9</accession>
<sequence>MSEVTGVQVEIRIGGTPIEFIDEEVTTEDNRIYTIKDTNKNIFDYNTPIIVNGVNEPFLIDYPNGRIIFKEAKEREITIDGKYVTTSVCAYANSYSLDVNVDLYDVSRFGDTHRRRITGAKTASGTIGTWDIIDDYFTDKLISGDPVFIDIKKSNKSTRLWAILNSEELSSAIDSPQNKTVSFQSVGMF</sequence>